<keyword evidence="1" id="KW-0472">Membrane</keyword>
<proteinExistence type="predicted"/>
<keyword evidence="1" id="KW-1133">Transmembrane helix</keyword>
<dbReference type="AlphaFoldDB" id="A0A3M5TZV1"/>
<accession>A0A3M5TZV1</accession>
<dbReference type="EMBL" id="RBUA01001640">
    <property type="protein sequence ID" value="RMU39121.1"/>
    <property type="molecule type" value="Genomic_DNA"/>
</dbReference>
<reference evidence="2 3" key="1">
    <citation type="submission" date="2018-08" db="EMBL/GenBank/DDBJ databases">
        <title>Recombination of ecologically and evolutionarily significant loci maintains genetic cohesion in the Pseudomonas syringae species complex.</title>
        <authorList>
            <person name="Dillon M."/>
            <person name="Thakur S."/>
            <person name="Almeida R.N.D."/>
            <person name="Weir B.S."/>
            <person name="Guttman D.S."/>
        </authorList>
    </citation>
    <scope>NUCLEOTIDE SEQUENCE [LARGE SCALE GENOMIC DNA]</scope>
    <source>
        <strain evidence="2 3">ICMP 14479</strain>
    </source>
</reference>
<organism evidence="2 3">
    <name type="scientific">Pseudomonas syringae pv. avii</name>
    <dbReference type="NCBI Taxonomy" id="663959"/>
    <lineage>
        <taxon>Bacteria</taxon>
        <taxon>Pseudomonadati</taxon>
        <taxon>Pseudomonadota</taxon>
        <taxon>Gammaproteobacteria</taxon>
        <taxon>Pseudomonadales</taxon>
        <taxon>Pseudomonadaceae</taxon>
        <taxon>Pseudomonas</taxon>
        <taxon>Pseudomonas syringae</taxon>
    </lineage>
</organism>
<dbReference type="Proteomes" id="UP000280395">
    <property type="component" value="Unassembled WGS sequence"/>
</dbReference>
<evidence type="ECO:0000256" key="1">
    <source>
        <dbReference type="SAM" id="Phobius"/>
    </source>
</evidence>
<evidence type="ECO:0000313" key="3">
    <source>
        <dbReference type="Proteomes" id="UP000280395"/>
    </source>
</evidence>
<protein>
    <submittedName>
        <fullName evidence="2">Uncharacterized protein</fullName>
    </submittedName>
</protein>
<evidence type="ECO:0000313" key="2">
    <source>
        <dbReference type="EMBL" id="RMU39121.1"/>
    </source>
</evidence>
<keyword evidence="1" id="KW-0812">Transmembrane</keyword>
<sequence length="131" mass="14930">MRKPWLVRVGAFLYLQVQEKTISMVDDCLSGTNSTLFTVNVTVVVLIFLVYILKCFLMRYRVKTQYGRYSRRYAHEEGGRLGILRKFSIGILSGINAAASGELHYLHAISGEDAARRDYLAFKHFHYFGGG</sequence>
<name>A0A3M5TZV1_PSESX</name>
<comment type="caution">
    <text evidence="2">The sequence shown here is derived from an EMBL/GenBank/DDBJ whole genome shotgun (WGS) entry which is preliminary data.</text>
</comment>
<feature type="transmembrane region" description="Helical" evidence="1">
    <location>
        <begin position="35"/>
        <end position="53"/>
    </location>
</feature>
<gene>
    <name evidence="2" type="ORF">ALP29_200801</name>
</gene>